<dbReference type="Gene3D" id="1.10.357.10">
    <property type="entry name" value="Tetracycline Repressor, domain 2"/>
    <property type="match status" value="1"/>
</dbReference>
<reference evidence="4 5" key="1">
    <citation type="submission" date="2016-11" db="EMBL/GenBank/DDBJ databases">
        <title>Description of two novel members of the family Erysipelotrichaceae: Ileibacterium lipovorans gen. nov., sp. nov. and Dubosiella newyorkensis, gen. nov., sp. nov.</title>
        <authorList>
            <person name="Cox L.M."/>
            <person name="Sohn J."/>
            <person name="Tyrrell K.L."/>
            <person name="Citron D.M."/>
            <person name="Lawson P.A."/>
            <person name="Patel N.B."/>
            <person name="Iizumi T."/>
            <person name="Perez-Perez G.I."/>
            <person name="Goldstein E.J."/>
            <person name="Blaser M.J."/>
        </authorList>
    </citation>
    <scope>NUCLEOTIDE SEQUENCE [LARGE SCALE GENOMIC DNA]</scope>
    <source>
        <strain evidence="4 5">NYU-BL-A3</strain>
    </source>
</reference>
<feature type="DNA-binding region" description="H-T-H motif" evidence="2">
    <location>
        <begin position="29"/>
        <end position="48"/>
    </location>
</feature>
<dbReference type="PROSITE" id="PS50977">
    <property type="entry name" value="HTH_TETR_2"/>
    <property type="match status" value="1"/>
</dbReference>
<dbReference type="GeneID" id="82202348"/>
<feature type="domain" description="HTH tetR-type" evidence="3">
    <location>
        <begin position="6"/>
        <end position="66"/>
    </location>
</feature>
<dbReference type="GO" id="GO:0003677">
    <property type="term" value="F:DNA binding"/>
    <property type="evidence" value="ECO:0007669"/>
    <property type="project" value="UniProtKB-UniRule"/>
</dbReference>
<proteinExistence type="predicted"/>
<evidence type="ECO:0000259" key="3">
    <source>
        <dbReference type="PROSITE" id="PS50977"/>
    </source>
</evidence>
<organism evidence="4 5">
    <name type="scientific">Ileibacterium valens</name>
    <dbReference type="NCBI Taxonomy" id="1862668"/>
    <lineage>
        <taxon>Bacteria</taxon>
        <taxon>Bacillati</taxon>
        <taxon>Bacillota</taxon>
        <taxon>Erysipelotrichia</taxon>
        <taxon>Erysipelotrichales</taxon>
        <taxon>Erysipelotrichaceae</taxon>
        <taxon>Ileibacterium</taxon>
    </lineage>
</organism>
<dbReference type="Proteomes" id="UP000186341">
    <property type="component" value="Unassembled WGS sequence"/>
</dbReference>
<dbReference type="SUPFAM" id="SSF48498">
    <property type="entry name" value="Tetracyclin repressor-like, C-terminal domain"/>
    <property type="match status" value="1"/>
</dbReference>
<dbReference type="InterPro" id="IPR036271">
    <property type="entry name" value="Tet_transcr_reg_TetR-rel_C_sf"/>
</dbReference>
<evidence type="ECO:0000256" key="1">
    <source>
        <dbReference type="ARBA" id="ARBA00023125"/>
    </source>
</evidence>
<keyword evidence="5" id="KW-1185">Reference proteome</keyword>
<accession>A0A1U7NHD7</accession>
<evidence type="ECO:0000313" key="4">
    <source>
        <dbReference type="EMBL" id="OLU41126.1"/>
    </source>
</evidence>
<gene>
    <name evidence="4" type="ORF">BO222_03840</name>
</gene>
<protein>
    <recommendedName>
        <fullName evidence="3">HTH tetR-type domain-containing protein</fullName>
    </recommendedName>
</protein>
<dbReference type="EMBL" id="MPJW01000091">
    <property type="protein sequence ID" value="OLU41126.1"/>
    <property type="molecule type" value="Genomic_DNA"/>
</dbReference>
<dbReference type="OrthoDB" id="66596at2"/>
<comment type="caution">
    <text evidence="4">The sequence shown here is derived from an EMBL/GenBank/DDBJ whole genome shotgun (WGS) entry which is preliminary data.</text>
</comment>
<dbReference type="SUPFAM" id="SSF46689">
    <property type="entry name" value="Homeodomain-like"/>
    <property type="match status" value="1"/>
</dbReference>
<evidence type="ECO:0000256" key="2">
    <source>
        <dbReference type="PROSITE-ProRule" id="PRU00335"/>
    </source>
</evidence>
<evidence type="ECO:0000313" key="5">
    <source>
        <dbReference type="Proteomes" id="UP000186341"/>
    </source>
</evidence>
<dbReference type="InterPro" id="IPR001647">
    <property type="entry name" value="HTH_TetR"/>
</dbReference>
<dbReference type="AlphaFoldDB" id="A0A1U7NHD7"/>
<dbReference type="RefSeq" id="WP_075818524.1">
    <property type="nucleotide sequence ID" value="NZ_CAJUTZ010000100.1"/>
</dbReference>
<name>A0A1U7NHD7_9FIRM</name>
<dbReference type="InterPro" id="IPR009057">
    <property type="entry name" value="Homeodomain-like_sf"/>
</dbReference>
<sequence>MPPKPKYSKEEILQSALNLVRKHGYKALTIRQLAAQLKISTQPIMSCFESSEQLRQEVWQSADLYHTHYLMKIDETSKDSIPLQIGMNYIRFASQENHLFHWLFLNEPGSESSFQQSQTINQLIEDPALDPILNSMSTESGISSEMMKRMFRILMVYIHGYACLIADQIMEVDEEQIRSDLVDCWNALQIGLDETSGK</sequence>
<keyword evidence="1 2" id="KW-0238">DNA-binding</keyword>